<accession>A0ABY7LKV3</accession>
<dbReference type="Proteomes" id="UP001211005">
    <property type="component" value="Chromosome"/>
</dbReference>
<name>A0ABY7LKV3_9BACT</name>
<reference evidence="1 2" key="1">
    <citation type="submission" date="2022-12" db="EMBL/GenBank/DDBJ databases">
        <title>Hymenobacter canadensis sp. nov. isolated from lake water of the Cambridge Bay, Canada.</title>
        <authorList>
            <person name="Kim W.H."/>
            <person name="Lee Y.M."/>
        </authorList>
    </citation>
    <scope>NUCLEOTIDE SEQUENCE [LARGE SCALE GENOMIC DNA]</scope>
    <source>
        <strain evidence="1 2">PAMC 29467</strain>
    </source>
</reference>
<sequence>MDLIAYRPQYRIYLHAAGNHIHYERLEEMTLATELPYYLADIGRALQRVQPGFTVLSDLRRTLGPNPQLLPLFRQVRQLLWDHGVGLMVEVHPASPSGPKFMEQVRAQSAAIPTQLFTNLQEAEAFLQQFWARPTS</sequence>
<dbReference type="RefSeq" id="WP_269558497.1">
    <property type="nucleotide sequence ID" value="NZ_CP114767.1"/>
</dbReference>
<proteinExistence type="predicted"/>
<organism evidence="1 2">
    <name type="scientific">Hymenobacter canadensis</name>
    <dbReference type="NCBI Taxonomy" id="2999067"/>
    <lineage>
        <taxon>Bacteria</taxon>
        <taxon>Pseudomonadati</taxon>
        <taxon>Bacteroidota</taxon>
        <taxon>Cytophagia</taxon>
        <taxon>Cytophagales</taxon>
        <taxon>Hymenobacteraceae</taxon>
        <taxon>Hymenobacter</taxon>
    </lineage>
</organism>
<evidence type="ECO:0008006" key="3">
    <source>
        <dbReference type="Google" id="ProtNLM"/>
    </source>
</evidence>
<evidence type="ECO:0000313" key="2">
    <source>
        <dbReference type="Proteomes" id="UP001211005"/>
    </source>
</evidence>
<gene>
    <name evidence="1" type="ORF">O3303_11165</name>
</gene>
<keyword evidence="2" id="KW-1185">Reference proteome</keyword>
<evidence type="ECO:0000313" key="1">
    <source>
        <dbReference type="EMBL" id="WBA40391.1"/>
    </source>
</evidence>
<dbReference type="EMBL" id="CP114767">
    <property type="protein sequence ID" value="WBA40391.1"/>
    <property type="molecule type" value="Genomic_DNA"/>
</dbReference>
<protein>
    <recommendedName>
        <fullName evidence="3">STAS/SEC14 domain-containing protein</fullName>
    </recommendedName>
</protein>